<evidence type="ECO:0000256" key="1">
    <source>
        <dbReference type="SAM" id="SignalP"/>
    </source>
</evidence>
<feature type="signal peptide" evidence="1">
    <location>
        <begin position="1"/>
        <end position="18"/>
    </location>
</feature>
<proteinExistence type="predicted"/>
<feature type="chain" id="PRO_5046134524" description="Lipoprotein" evidence="1">
    <location>
        <begin position="19"/>
        <end position="251"/>
    </location>
</feature>
<evidence type="ECO:0000313" key="3">
    <source>
        <dbReference type="Proteomes" id="UP001302349"/>
    </source>
</evidence>
<dbReference type="RefSeq" id="WP_317489583.1">
    <property type="nucleotide sequence ID" value="NZ_CP136051.1"/>
</dbReference>
<reference evidence="2 3" key="1">
    <citation type="journal article" date="2023" name="Microbiol. Resour. Announc.">
        <title>Complete Genome Sequence of Imperialibacter roseus strain P4T.</title>
        <authorList>
            <person name="Tizabi D.R."/>
            <person name="Bachvaroff T."/>
            <person name="Hill R.T."/>
        </authorList>
    </citation>
    <scope>NUCLEOTIDE SEQUENCE [LARGE SCALE GENOMIC DNA]</scope>
    <source>
        <strain evidence="2 3">P4T</strain>
    </source>
</reference>
<gene>
    <name evidence="2" type="ORF">RT717_27865</name>
</gene>
<protein>
    <recommendedName>
        <fullName evidence="4">Lipoprotein</fullName>
    </recommendedName>
</protein>
<evidence type="ECO:0008006" key="4">
    <source>
        <dbReference type="Google" id="ProtNLM"/>
    </source>
</evidence>
<dbReference type="EMBL" id="CP136051">
    <property type="protein sequence ID" value="WOK06890.1"/>
    <property type="molecule type" value="Genomic_DNA"/>
</dbReference>
<accession>A0ABZ0IRA3</accession>
<keyword evidence="3" id="KW-1185">Reference proteome</keyword>
<name>A0ABZ0IRA3_9BACT</name>
<sequence length="251" mass="26946">MKKNIYYPMMLFCVLATACVEDEAPAISDVITMKLSKSEVKADGSSTVKVTLELNADTDPTLRTVVVKSTGGSFVDGEGIKISTKAIKRNEKVLAEVFWRAPASSGKVGIWAEPELPEFGGLYVVSDTIAVVASPPKTISLTADAFSVYTNFDSELTLSGRLRNEEGNGVDKGTKVQLMDYFEDFGGSPGGSFRAESLNSDGESKVSAIYSPGTISPDQYIWLVATALDAAGNELENVKDSLKVYVKLKTE</sequence>
<organism evidence="2 3">
    <name type="scientific">Imperialibacter roseus</name>
    <dbReference type="NCBI Taxonomy" id="1324217"/>
    <lineage>
        <taxon>Bacteria</taxon>
        <taxon>Pseudomonadati</taxon>
        <taxon>Bacteroidota</taxon>
        <taxon>Cytophagia</taxon>
        <taxon>Cytophagales</taxon>
        <taxon>Flammeovirgaceae</taxon>
        <taxon>Imperialibacter</taxon>
    </lineage>
</organism>
<dbReference type="PROSITE" id="PS51257">
    <property type="entry name" value="PROKAR_LIPOPROTEIN"/>
    <property type="match status" value="1"/>
</dbReference>
<dbReference type="Proteomes" id="UP001302349">
    <property type="component" value="Chromosome"/>
</dbReference>
<evidence type="ECO:0000313" key="2">
    <source>
        <dbReference type="EMBL" id="WOK06890.1"/>
    </source>
</evidence>
<keyword evidence="1" id="KW-0732">Signal</keyword>